<reference evidence="4" key="1">
    <citation type="journal article" date="2019" name="Int. J. Syst. Evol. Microbiol.">
        <title>The Global Catalogue of Microorganisms (GCM) 10K type strain sequencing project: providing services to taxonomists for standard genome sequencing and annotation.</title>
        <authorList>
            <consortium name="The Broad Institute Genomics Platform"/>
            <consortium name="The Broad Institute Genome Sequencing Center for Infectious Disease"/>
            <person name="Wu L."/>
            <person name="Ma J."/>
        </authorList>
    </citation>
    <scope>NUCLEOTIDE SEQUENCE [LARGE SCALE GENOMIC DNA]</scope>
    <source>
        <strain evidence="4">JCM 15443</strain>
    </source>
</reference>
<dbReference type="Proteomes" id="UP000661918">
    <property type="component" value="Unassembled WGS sequence"/>
</dbReference>
<feature type="transmembrane region" description="Helical" evidence="2">
    <location>
        <begin position="28"/>
        <end position="48"/>
    </location>
</feature>
<organism evidence="3 4">
    <name type="scientific">Deinococcus aerophilus</name>
    <dbReference type="NCBI Taxonomy" id="522488"/>
    <lineage>
        <taxon>Bacteria</taxon>
        <taxon>Thermotogati</taxon>
        <taxon>Deinococcota</taxon>
        <taxon>Deinococci</taxon>
        <taxon>Deinococcales</taxon>
        <taxon>Deinococcaceae</taxon>
        <taxon>Deinococcus</taxon>
    </lineage>
</organism>
<dbReference type="EMBL" id="BMOM01000004">
    <property type="protein sequence ID" value="GGM01738.1"/>
    <property type="molecule type" value="Genomic_DNA"/>
</dbReference>
<protein>
    <recommendedName>
        <fullName evidence="5">DUF4333 domain-containing protein</fullName>
    </recommendedName>
</protein>
<proteinExistence type="predicted"/>
<sequence length="119" mass="12674">MSKRARPVSPAAPREVTPTERSSALRTFLWILVAFVVGIGVLVATLAVQGRAVRDYAQAVRTAAQAGTPSTNVSYRQPCADVRPGPLPRGALTCDVLVEGGEVTVVMEVEGNRQYRIGP</sequence>
<keyword evidence="2" id="KW-1133">Transmembrane helix</keyword>
<evidence type="ECO:0000256" key="2">
    <source>
        <dbReference type="SAM" id="Phobius"/>
    </source>
</evidence>
<dbReference type="RefSeq" id="WP_188901573.1">
    <property type="nucleotide sequence ID" value="NZ_BMOM01000004.1"/>
</dbReference>
<keyword evidence="2" id="KW-0472">Membrane</keyword>
<evidence type="ECO:0000313" key="3">
    <source>
        <dbReference type="EMBL" id="GGM01738.1"/>
    </source>
</evidence>
<accession>A0ABQ2GLT7</accession>
<gene>
    <name evidence="3" type="ORF">GCM10010841_07780</name>
</gene>
<keyword evidence="4" id="KW-1185">Reference proteome</keyword>
<evidence type="ECO:0000256" key="1">
    <source>
        <dbReference type="SAM" id="MobiDB-lite"/>
    </source>
</evidence>
<feature type="region of interest" description="Disordered" evidence="1">
    <location>
        <begin position="1"/>
        <end position="22"/>
    </location>
</feature>
<evidence type="ECO:0000313" key="4">
    <source>
        <dbReference type="Proteomes" id="UP000661918"/>
    </source>
</evidence>
<comment type="caution">
    <text evidence="3">The sequence shown here is derived from an EMBL/GenBank/DDBJ whole genome shotgun (WGS) entry which is preliminary data.</text>
</comment>
<name>A0ABQ2GLT7_9DEIO</name>
<evidence type="ECO:0008006" key="5">
    <source>
        <dbReference type="Google" id="ProtNLM"/>
    </source>
</evidence>
<keyword evidence="2" id="KW-0812">Transmembrane</keyword>